<dbReference type="RefSeq" id="WP_101651734.1">
    <property type="nucleotide sequence ID" value="NZ_PGVE01000098.1"/>
</dbReference>
<evidence type="ECO:0000313" key="6">
    <source>
        <dbReference type="Proteomes" id="UP000234950"/>
    </source>
</evidence>
<dbReference type="AlphaFoldDB" id="A0A2N5H798"/>
<dbReference type="EMBL" id="PGVE01000098">
    <property type="protein sequence ID" value="PLS01388.1"/>
    <property type="molecule type" value="Genomic_DNA"/>
</dbReference>
<protein>
    <submittedName>
        <fullName evidence="5">Carboxylesterase</fullName>
    </submittedName>
</protein>
<dbReference type="GO" id="GO:0052689">
    <property type="term" value="F:carboxylic ester hydrolase activity"/>
    <property type="evidence" value="ECO:0007669"/>
    <property type="project" value="InterPro"/>
</dbReference>
<evidence type="ECO:0000256" key="2">
    <source>
        <dbReference type="PIRSR" id="PIRSR017388-1"/>
    </source>
</evidence>
<dbReference type="OrthoDB" id="9786110at2"/>
<dbReference type="PANTHER" id="PTHR43798">
    <property type="entry name" value="MONOACYLGLYCEROL LIPASE"/>
    <property type="match status" value="1"/>
</dbReference>
<dbReference type="Gene3D" id="3.40.50.1820">
    <property type="entry name" value="alpha/beta hydrolase"/>
    <property type="match status" value="1"/>
</dbReference>
<evidence type="ECO:0000256" key="3">
    <source>
        <dbReference type="PIRSR" id="PIRSR017388-2"/>
    </source>
</evidence>
<evidence type="ECO:0000313" key="5">
    <source>
        <dbReference type="EMBL" id="PLS01388.1"/>
    </source>
</evidence>
<keyword evidence="1" id="KW-0378">Hydrolase</keyword>
<feature type="domain" description="Serine aminopeptidase S33" evidence="4">
    <location>
        <begin position="5"/>
        <end position="210"/>
    </location>
</feature>
<reference evidence="5 6" key="1">
    <citation type="submission" date="2017-11" db="EMBL/GenBank/DDBJ databases">
        <title>Comparitive Functional Genomics of Dry Heat Resistant strains isolated from the Viking Spacecraft.</title>
        <authorList>
            <person name="Seuylemezian A."/>
            <person name="Cooper K."/>
            <person name="Vaishampayan P."/>
        </authorList>
    </citation>
    <scope>NUCLEOTIDE SEQUENCE [LARGE SCALE GENOMIC DNA]</scope>
    <source>
        <strain evidence="5 6">V32-6</strain>
    </source>
</reference>
<feature type="binding site" evidence="3">
    <location>
        <position position="10"/>
    </location>
    <ligand>
        <name>substrate</name>
    </ligand>
</feature>
<dbReference type="InterPro" id="IPR012354">
    <property type="entry name" value="Esterase_lipase"/>
</dbReference>
<organism evidence="5 6">
    <name type="scientific">Neobacillus cucumis</name>
    <dbReference type="NCBI Taxonomy" id="1740721"/>
    <lineage>
        <taxon>Bacteria</taxon>
        <taxon>Bacillati</taxon>
        <taxon>Bacillota</taxon>
        <taxon>Bacilli</taxon>
        <taxon>Bacillales</taxon>
        <taxon>Bacillaceae</taxon>
        <taxon>Neobacillus</taxon>
    </lineage>
</organism>
<feature type="binding site" evidence="3">
    <location>
        <position position="79"/>
    </location>
    <ligand>
        <name>substrate</name>
    </ligand>
</feature>
<feature type="active site" description="Charge relay system" evidence="2">
    <location>
        <position position="177"/>
    </location>
</feature>
<sequence>MIGCLLIHGFTGAPYEVEPLADFLKERTDWKFSVPTLPGHGVPGSLKGVQYHEWIDYAEAELTKLIDTCDEVYVIGFSMGGMIASYLAAKYPVEKLILLSAAAYYLNPKQLAIDIQEMVKDSLQGNLRANELFLRYKRKIIETPFAATLQFRRLVSFIKPLLHQVNVPTFIAQGESDGIVPPKSAEYLFQTISAKQKKLSYIKHSKHLICHCEERDSLFSQVFDFLMEKKTVKD</sequence>
<dbReference type="GO" id="GO:0016020">
    <property type="term" value="C:membrane"/>
    <property type="evidence" value="ECO:0007669"/>
    <property type="project" value="TreeGrafter"/>
</dbReference>
<evidence type="ECO:0000259" key="4">
    <source>
        <dbReference type="Pfam" id="PF12146"/>
    </source>
</evidence>
<feature type="active site" description="Charge relay system" evidence="2">
    <location>
        <position position="207"/>
    </location>
</feature>
<evidence type="ECO:0000256" key="1">
    <source>
        <dbReference type="ARBA" id="ARBA00022801"/>
    </source>
</evidence>
<dbReference type="InterPro" id="IPR029058">
    <property type="entry name" value="AB_hydrolase_fold"/>
</dbReference>
<dbReference type="Proteomes" id="UP000234950">
    <property type="component" value="Unassembled WGS sequence"/>
</dbReference>
<proteinExistence type="predicted"/>
<comment type="caution">
    <text evidence="5">The sequence shown here is derived from an EMBL/GenBank/DDBJ whole genome shotgun (WGS) entry which is preliminary data.</text>
</comment>
<dbReference type="InterPro" id="IPR022742">
    <property type="entry name" value="Hydrolase_4"/>
</dbReference>
<name>A0A2N5H798_9BACI</name>
<dbReference type="SUPFAM" id="SSF53474">
    <property type="entry name" value="alpha/beta-Hydrolases"/>
    <property type="match status" value="1"/>
</dbReference>
<gene>
    <name evidence="5" type="ORF">CVD27_25490</name>
</gene>
<accession>A0A2N5H798</accession>
<keyword evidence="6" id="KW-1185">Reference proteome</keyword>
<dbReference type="InterPro" id="IPR050266">
    <property type="entry name" value="AB_hydrolase_sf"/>
</dbReference>
<feature type="active site" description="Nucleophile" evidence="2">
    <location>
        <position position="78"/>
    </location>
</feature>
<dbReference type="Pfam" id="PF12146">
    <property type="entry name" value="Hydrolase_4"/>
    <property type="match status" value="1"/>
</dbReference>
<dbReference type="PANTHER" id="PTHR43798:SF31">
    <property type="entry name" value="AB HYDROLASE SUPERFAMILY PROTEIN YCLE"/>
    <property type="match status" value="1"/>
</dbReference>
<dbReference type="PIRSF" id="PIRSF017388">
    <property type="entry name" value="Esterase_lipase"/>
    <property type="match status" value="1"/>
</dbReference>